<evidence type="ECO:0000259" key="14">
    <source>
        <dbReference type="Pfam" id="PF00912"/>
    </source>
</evidence>
<evidence type="ECO:0000256" key="4">
    <source>
        <dbReference type="ARBA" id="ARBA00022670"/>
    </source>
</evidence>
<keyword evidence="16" id="KW-1185">Reference proteome</keyword>
<dbReference type="InterPro" id="IPR050396">
    <property type="entry name" value="Glycosyltr_51/Transpeptidase"/>
</dbReference>
<gene>
    <name evidence="15" type="ORF">SAMN05660299_00966</name>
</gene>
<dbReference type="PANTHER" id="PTHR32282:SF33">
    <property type="entry name" value="PEPTIDOGLYCAN GLYCOSYLTRANSFERASE"/>
    <property type="match status" value="1"/>
</dbReference>
<keyword evidence="3" id="KW-0121">Carboxypeptidase</keyword>
<dbReference type="AlphaFoldDB" id="A0A1G9TLA3"/>
<reference evidence="15 16" key="1">
    <citation type="submission" date="2016-10" db="EMBL/GenBank/DDBJ databases">
        <authorList>
            <person name="de Groot N.N."/>
        </authorList>
    </citation>
    <scope>NUCLEOTIDE SEQUENCE [LARGE SCALE GENOMIC DNA]</scope>
    <source>
        <strain evidence="15 16">DSM 16981</strain>
    </source>
</reference>
<evidence type="ECO:0000313" key="16">
    <source>
        <dbReference type="Proteomes" id="UP000199309"/>
    </source>
</evidence>
<keyword evidence="6" id="KW-0808">Transferase</keyword>
<keyword evidence="7" id="KW-0378">Hydrolase</keyword>
<evidence type="ECO:0000256" key="11">
    <source>
        <dbReference type="ARBA" id="ARBA00023316"/>
    </source>
</evidence>
<evidence type="ECO:0000256" key="9">
    <source>
        <dbReference type="ARBA" id="ARBA00022984"/>
    </source>
</evidence>
<dbReference type="GO" id="GO:0008955">
    <property type="term" value="F:peptidoglycan glycosyltransferase activity"/>
    <property type="evidence" value="ECO:0007669"/>
    <property type="project" value="UniProtKB-EC"/>
</dbReference>
<proteinExistence type="inferred from homology"/>
<name>A0A1G9TLA3_9FIRM</name>
<keyword evidence="10" id="KW-0511">Multifunctional enzyme</keyword>
<dbReference type="GO" id="GO:0006508">
    <property type="term" value="P:proteolysis"/>
    <property type="evidence" value="ECO:0007669"/>
    <property type="project" value="UniProtKB-KW"/>
</dbReference>
<dbReference type="STRING" id="349095.SAMN05660299_00966"/>
<evidence type="ECO:0000256" key="1">
    <source>
        <dbReference type="ARBA" id="ARBA00007090"/>
    </source>
</evidence>
<organism evidence="15 16">
    <name type="scientific">Megasphaera paucivorans</name>
    <dbReference type="NCBI Taxonomy" id="349095"/>
    <lineage>
        <taxon>Bacteria</taxon>
        <taxon>Bacillati</taxon>
        <taxon>Bacillota</taxon>
        <taxon>Negativicutes</taxon>
        <taxon>Veillonellales</taxon>
        <taxon>Veillonellaceae</taxon>
        <taxon>Megasphaera</taxon>
    </lineage>
</organism>
<keyword evidence="11" id="KW-0961">Cell wall biogenesis/degradation</keyword>
<dbReference type="EMBL" id="FNHQ01000007">
    <property type="protein sequence ID" value="SDM47895.1"/>
    <property type="molecule type" value="Genomic_DNA"/>
</dbReference>
<dbReference type="FunFam" id="1.10.3810.10:FF:000001">
    <property type="entry name" value="Penicillin-binding protein 1A"/>
    <property type="match status" value="1"/>
</dbReference>
<sequence>MKKKYIFIFLIAFFACAGWNMLYDAPKVSTHMPAVSSHIQKSTVPEPISTLQENLYSYMHFRAALDDKIKKIPVYTSLAIIPKSLQQAVIATEDRRFYEHGPIDPIGIIRAMLVNFTSGETVEGGSTISQQVVKNNFLTPARTLTRKSQELILSILLEKNYTKDEILELYLNTAYFGSNSYGINEACLRYFGIKPDKLSLGQATMLAGLLQAPTYYNPLENYNAAKERQKTVLALMSDQGFITPAEATAAYRENLHLKKNK</sequence>
<evidence type="ECO:0000256" key="8">
    <source>
        <dbReference type="ARBA" id="ARBA00022960"/>
    </source>
</evidence>
<dbReference type="PANTHER" id="PTHR32282">
    <property type="entry name" value="BINDING PROTEIN TRANSPEPTIDASE, PUTATIVE-RELATED"/>
    <property type="match status" value="1"/>
</dbReference>
<comment type="catalytic activity">
    <reaction evidence="13">
        <text>[GlcNAc-(1-&gt;4)-Mur2Ac(oyl-L-Ala-gamma-D-Glu-L-Lys-D-Ala-D-Ala)](n)-di-trans,octa-cis-undecaprenyl diphosphate + beta-D-GlcNAc-(1-&gt;4)-Mur2Ac(oyl-L-Ala-gamma-D-Glu-L-Lys-D-Ala-D-Ala)-di-trans,octa-cis-undecaprenyl diphosphate = [GlcNAc-(1-&gt;4)-Mur2Ac(oyl-L-Ala-gamma-D-Glu-L-Lys-D-Ala-D-Ala)](n+1)-di-trans,octa-cis-undecaprenyl diphosphate + di-trans,octa-cis-undecaprenyl diphosphate + H(+)</text>
        <dbReference type="Rhea" id="RHEA:23708"/>
        <dbReference type="Rhea" id="RHEA-COMP:9602"/>
        <dbReference type="Rhea" id="RHEA-COMP:9603"/>
        <dbReference type="ChEBI" id="CHEBI:15378"/>
        <dbReference type="ChEBI" id="CHEBI:58405"/>
        <dbReference type="ChEBI" id="CHEBI:60033"/>
        <dbReference type="ChEBI" id="CHEBI:78435"/>
        <dbReference type="EC" id="2.4.99.28"/>
    </reaction>
</comment>
<accession>A0A1G9TLA3</accession>
<dbReference type="InterPro" id="IPR036950">
    <property type="entry name" value="PBP_transglycosylase"/>
</dbReference>
<evidence type="ECO:0000256" key="10">
    <source>
        <dbReference type="ARBA" id="ARBA00023268"/>
    </source>
</evidence>
<dbReference type="Pfam" id="PF00912">
    <property type="entry name" value="Transgly"/>
    <property type="match status" value="1"/>
</dbReference>
<evidence type="ECO:0000256" key="6">
    <source>
        <dbReference type="ARBA" id="ARBA00022679"/>
    </source>
</evidence>
<evidence type="ECO:0000256" key="5">
    <source>
        <dbReference type="ARBA" id="ARBA00022676"/>
    </source>
</evidence>
<dbReference type="OrthoDB" id="9766909at2"/>
<dbReference type="GO" id="GO:0071555">
    <property type="term" value="P:cell wall organization"/>
    <property type="evidence" value="ECO:0007669"/>
    <property type="project" value="UniProtKB-KW"/>
</dbReference>
<keyword evidence="5" id="KW-0328">Glycosyltransferase</keyword>
<dbReference type="SUPFAM" id="SSF53955">
    <property type="entry name" value="Lysozyme-like"/>
    <property type="match status" value="1"/>
</dbReference>
<evidence type="ECO:0000256" key="2">
    <source>
        <dbReference type="ARBA" id="ARBA00007739"/>
    </source>
</evidence>
<keyword evidence="9" id="KW-0573">Peptidoglycan synthesis</keyword>
<feature type="domain" description="Glycosyl transferase family 51" evidence="14">
    <location>
        <begin position="75"/>
        <end position="236"/>
    </location>
</feature>
<comment type="similarity">
    <text evidence="2">In the N-terminal section; belongs to the glycosyltransferase 51 family.</text>
</comment>
<dbReference type="Proteomes" id="UP000199309">
    <property type="component" value="Unassembled WGS sequence"/>
</dbReference>
<keyword evidence="8" id="KW-0133">Cell shape</keyword>
<dbReference type="PROSITE" id="PS51257">
    <property type="entry name" value="PROKAR_LIPOPROTEIN"/>
    <property type="match status" value="1"/>
</dbReference>
<dbReference type="GO" id="GO:0009252">
    <property type="term" value="P:peptidoglycan biosynthetic process"/>
    <property type="evidence" value="ECO:0007669"/>
    <property type="project" value="UniProtKB-KW"/>
</dbReference>
<dbReference type="InterPro" id="IPR001264">
    <property type="entry name" value="Glyco_trans_51"/>
</dbReference>
<evidence type="ECO:0000256" key="12">
    <source>
        <dbReference type="ARBA" id="ARBA00034000"/>
    </source>
</evidence>
<dbReference type="GO" id="GO:0008360">
    <property type="term" value="P:regulation of cell shape"/>
    <property type="evidence" value="ECO:0007669"/>
    <property type="project" value="UniProtKB-KW"/>
</dbReference>
<protein>
    <submittedName>
        <fullName evidence="15">Penicillin-binding protein 1A</fullName>
    </submittedName>
</protein>
<dbReference type="InterPro" id="IPR023346">
    <property type="entry name" value="Lysozyme-like_dom_sf"/>
</dbReference>
<comment type="catalytic activity">
    <reaction evidence="12">
        <text>Preferential cleavage: (Ac)2-L-Lys-D-Ala-|-D-Ala. Also transpeptidation of peptidyl-alanyl moieties that are N-acyl substituents of D-alanine.</text>
        <dbReference type="EC" id="3.4.16.4"/>
    </reaction>
</comment>
<keyword evidence="4" id="KW-0645">Protease</keyword>
<dbReference type="GO" id="GO:0030288">
    <property type="term" value="C:outer membrane-bounded periplasmic space"/>
    <property type="evidence" value="ECO:0007669"/>
    <property type="project" value="TreeGrafter"/>
</dbReference>
<dbReference type="GO" id="GO:0009002">
    <property type="term" value="F:serine-type D-Ala-D-Ala carboxypeptidase activity"/>
    <property type="evidence" value="ECO:0007669"/>
    <property type="project" value="UniProtKB-EC"/>
</dbReference>
<evidence type="ECO:0000313" key="15">
    <source>
        <dbReference type="EMBL" id="SDM47895.1"/>
    </source>
</evidence>
<comment type="similarity">
    <text evidence="1">In the C-terminal section; belongs to the transpeptidase family.</text>
</comment>
<dbReference type="Gene3D" id="1.10.3810.10">
    <property type="entry name" value="Biosynthetic peptidoglycan transglycosylase-like"/>
    <property type="match status" value="1"/>
</dbReference>
<dbReference type="RefSeq" id="WP_091648684.1">
    <property type="nucleotide sequence ID" value="NZ_FNHQ01000007.1"/>
</dbReference>
<evidence type="ECO:0000256" key="7">
    <source>
        <dbReference type="ARBA" id="ARBA00022801"/>
    </source>
</evidence>
<evidence type="ECO:0000256" key="13">
    <source>
        <dbReference type="ARBA" id="ARBA00049902"/>
    </source>
</evidence>
<evidence type="ECO:0000256" key="3">
    <source>
        <dbReference type="ARBA" id="ARBA00022645"/>
    </source>
</evidence>